<dbReference type="Proteomes" id="UP000249464">
    <property type="component" value="Unassembled WGS sequence"/>
</dbReference>
<dbReference type="Pfam" id="PF12927">
    <property type="entry name" value="DUF3835"/>
    <property type="match status" value="2"/>
</dbReference>
<sequence length="894" mass="95343">MSGSHNWSPSSKDSSPVPSSSLIPLTVGSGTLAAGSSSSSSPSVLALEHRLATLRANLQQYEKLLIKLETITDEPVWDAFIPFGPLAYFPGQLVHTNDIAEPVPLASTSSASAIKSSAGVGGDPVLRSAKQARASALIKKQAMEQDIAALEADLSAQQAELVRQRAARAGGASQEDNWSFNERGEVINDEGLPVFDIREELPAEESLAEAPTTSAKGKEKQVEKPVQVRYLIKKGGKQIIRPLNATTTTPRPQESVQTSSKNTPTTDAIASTSKLDIQAIFDALEAEQRDEVIAEPTSPEPPSFDAQSTPIPKPARTSDSAALPRPSPPADMAPAPTPVASASKPKSFLAGKGFSSGFLNPKPKPKARPAPAQTKLTDPTVPPKSNPEQDVPSHEPLHHSLEPSKSIYRPTPPPSAPGTPTVGGTPRSGSPVPLSAPKKVAFDLLQGQQQPERENKTRKPAIVLPPPPGSVSAADDDPTDAATKPAVKDKFERPIKEKVVERKVKPPSFPSLSGNRGLRRDRAPDSEVDKPKNEAMGYVKTMAKPPKVVEFPPRPIATSSATRASMNGATPTPTPIHTVSFGSRKATDEPGTASISEIFDEADEDEGQIDDEDEDDLPRQPSLASSHDSGSSSSGFYGSDDDDDDDDFFDVDIDAALHQREIALAYHERRQGLGAGAGTGPLGGDRDAASYDAWQQETVPVEATMQGRQAGGGGVSGSRFRNGRLEATRMIIPDLLAKSIHPDRSKDDSEGDDDGMTAEERERVGIALEKLAKGESLDTFAQEELAREDKVAPKVEALSNVVERAPPRVNPVMGHSMPAAVTPKAPTLPHEKPKKMSRFKARQLGLEVEDKGNEGLRGIKSIYHESMGTAKNDEQGKGYKGWANIQEGGYDRCI</sequence>
<feature type="compositionally biased region" description="Basic and acidic residues" evidence="2">
    <location>
        <begin position="486"/>
        <end position="504"/>
    </location>
</feature>
<feature type="compositionally biased region" description="Basic and acidic residues" evidence="2">
    <location>
        <begin position="391"/>
        <end position="402"/>
    </location>
</feature>
<organism evidence="4 5">
    <name type="scientific">Microbotryum silenes-dioicae</name>
    <dbReference type="NCBI Taxonomy" id="796604"/>
    <lineage>
        <taxon>Eukaryota</taxon>
        <taxon>Fungi</taxon>
        <taxon>Dikarya</taxon>
        <taxon>Basidiomycota</taxon>
        <taxon>Pucciniomycotina</taxon>
        <taxon>Microbotryomycetes</taxon>
        <taxon>Microbotryales</taxon>
        <taxon>Microbotryaceae</taxon>
        <taxon>Microbotryum</taxon>
    </lineage>
</organism>
<dbReference type="InterPro" id="IPR024325">
    <property type="entry name" value="DUF3835"/>
</dbReference>
<dbReference type="STRING" id="796604.A0A2X0P6P0"/>
<evidence type="ECO:0000313" key="4">
    <source>
        <dbReference type="EMBL" id="SGY48648.1"/>
    </source>
</evidence>
<feature type="compositionally biased region" description="Pro residues" evidence="2">
    <location>
        <begin position="325"/>
        <end position="337"/>
    </location>
</feature>
<gene>
    <name evidence="4" type="primary">BQ5605_C001g00676</name>
    <name evidence="4" type="ORF">BQ5605_C001G00676</name>
</gene>
<keyword evidence="5" id="KW-1185">Reference proteome</keyword>
<evidence type="ECO:0000256" key="2">
    <source>
        <dbReference type="SAM" id="MobiDB-lite"/>
    </source>
</evidence>
<name>A0A2X0P6P0_9BASI</name>
<feature type="compositionally biased region" description="Acidic residues" evidence="2">
    <location>
        <begin position="598"/>
        <end position="616"/>
    </location>
</feature>
<proteinExistence type="predicted"/>
<feature type="region of interest" description="Disordered" evidence="2">
    <location>
        <begin position="736"/>
        <end position="756"/>
    </location>
</feature>
<feature type="compositionally biased region" description="Acidic residues" evidence="2">
    <location>
        <begin position="639"/>
        <end position="649"/>
    </location>
</feature>
<evidence type="ECO:0000256" key="1">
    <source>
        <dbReference type="SAM" id="Coils"/>
    </source>
</evidence>
<feature type="compositionally biased region" description="Low complexity" evidence="2">
    <location>
        <begin position="418"/>
        <end position="431"/>
    </location>
</feature>
<feature type="domain" description="DUF3835" evidence="3">
    <location>
        <begin position="829"/>
        <end position="844"/>
    </location>
</feature>
<feature type="region of interest" description="Disordered" evidence="2">
    <location>
        <begin position="809"/>
        <end position="837"/>
    </location>
</feature>
<keyword evidence="1" id="KW-0175">Coiled coil</keyword>
<feature type="coiled-coil region" evidence="1">
    <location>
        <begin position="44"/>
        <end position="71"/>
    </location>
</feature>
<feature type="domain" description="DUF3835" evidence="3">
    <location>
        <begin position="647"/>
        <end position="724"/>
    </location>
</feature>
<evidence type="ECO:0000259" key="3">
    <source>
        <dbReference type="Pfam" id="PF12927"/>
    </source>
</evidence>
<dbReference type="EMBL" id="FQNC01000043">
    <property type="protein sequence ID" value="SGY48648.1"/>
    <property type="molecule type" value="Genomic_DNA"/>
</dbReference>
<dbReference type="AlphaFoldDB" id="A0A2X0P6P0"/>
<feature type="compositionally biased region" description="Low complexity" evidence="2">
    <location>
        <begin position="625"/>
        <end position="638"/>
    </location>
</feature>
<protein>
    <submittedName>
        <fullName evidence="4">BQ5605_C001g00676 protein</fullName>
    </submittedName>
</protein>
<evidence type="ECO:0000313" key="5">
    <source>
        <dbReference type="Proteomes" id="UP000249464"/>
    </source>
</evidence>
<feature type="compositionally biased region" description="Polar residues" evidence="2">
    <location>
        <begin position="244"/>
        <end position="275"/>
    </location>
</feature>
<accession>A0A2X0P6P0</accession>
<feature type="compositionally biased region" description="Basic and acidic residues" evidence="2">
    <location>
        <begin position="518"/>
        <end position="533"/>
    </location>
</feature>
<feature type="region of interest" description="Disordered" evidence="2">
    <location>
        <begin position="1"/>
        <end position="22"/>
    </location>
</feature>
<feature type="region of interest" description="Disordered" evidence="2">
    <location>
        <begin position="241"/>
        <end position="649"/>
    </location>
</feature>
<feature type="compositionally biased region" description="Polar residues" evidence="2">
    <location>
        <begin position="557"/>
        <end position="581"/>
    </location>
</feature>
<feature type="coiled-coil region" evidence="1">
    <location>
        <begin position="126"/>
        <end position="167"/>
    </location>
</feature>
<reference evidence="4 5" key="1">
    <citation type="submission" date="2016-11" db="EMBL/GenBank/DDBJ databases">
        <authorList>
            <person name="Jaros S."/>
            <person name="Januszkiewicz K."/>
            <person name="Wedrychowicz H."/>
        </authorList>
    </citation>
    <scope>NUCLEOTIDE SEQUENCE [LARGE SCALE GENOMIC DNA]</scope>
</reference>